<name>A0A016W9X7_9BILA</name>
<dbReference type="EMBL" id="JARK01000496">
    <property type="protein sequence ID" value="EYC36435.1"/>
    <property type="molecule type" value="Genomic_DNA"/>
</dbReference>
<gene>
    <name evidence="1" type="primary">Acey_s0896.g2920</name>
    <name evidence="1" type="ORF">Y032_0896g2920</name>
</gene>
<proteinExistence type="predicted"/>
<sequence length="70" mass="8006">MERKQRGVFSPKNTVRVKSSVVSMLRIIKNGKVAHIRPFLKNFLKFLKMRDGIHVHPVNSSMSSPATPKF</sequence>
<reference evidence="2" key="1">
    <citation type="journal article" date="2015" name="Nat. Genet.">
        <title>The genome and transcriptome of the zoonotic hookworm Ancylostoma ceylanicum identify infection-specific gene families.</title>
        <authorList>
            <person name="Schwarz E.M."/>
            <person name="Hu Y."/>
            <person name="Antoshechkin I."/>
            <person name="Miller M.M."/>
            <person name="Sternberg P.W."/>
            <person name="Aroian R.V."/>
        </authorList>
    </citation>
    <scope>NUCLEOTIDE SEQUENCE</scope>
    <source>
        <strain evidence="2">HY135</strain>
    </source>
</reference>
<organism evidence="1 2">
    <name type="scientific">Ancylostoma ceylanicum</name>
    <dbReference type="NCBI Taxonomy" id="53326"/>
    <lineage>
        <taxon>Eukaryota</taxon>
        <taxon>Metazoa</taxon>
        <taxon>Ecdysozoa</taxon>
        <taxon>Nematoda</taxon>
        <taxon>Chromadorea</taxon>
        <taxon>Rhabditida</taxon>
        <taxon>Rhabditina</taxon>
        <taxon>Rhabditomorpha</taxon>
        <taxon>Strongyloidea</taxon>
        <taxon>Ancylostomatidae</taxon>
        <taxon>Ancylostomatinae</taxon>
        <taxon>Ancylostoma</taxon>
    </lineage>
</organism>
<accession>A0A016W9X7</accession>
<dbReference type="AlphaFoldDB" id="A0A016W9X7"/>
<evidence type="ECO:0000313" key="1">
    <source>
        <dbReference type="EMBL" id="EYC36435.1"/>
    </source>
</evidence>
<protein>
    <submittedName>
        <fullName evidence="1">Uncharacterized protein</fullName>
    </submittedName>
</protein>
<evidence type="ECO:0000313" key="2">
    <source>
        <dbReference type="Proteomes" id="UP000024635"/>
    </source>
</evidence>
<dbReference type="Proteomes" id="UP000024635">
    <property type="component" value="Unassembled WGS sequence"/>
</dbReference>
<comment type="caution">
    <text evidence="1">The sequence shown here is derived from an EMBL/GenBank/DDBJ whole genome shotgun (WGS) entry which is preliminary data.</text>
</comment>
<keyword evidence="2" id="KW-1185">Reference proteome</keyword>